<dbReference type="InterPro" id="IPR026912">
    <property type="entry name" value="Adenine_deam_C"/>
</dbReference>
<dbReference type="Pfam" id="PF13382">
    <property type="entry name" value="Adenine_deam_C"/>
    <property type="match status" value="1"/>
</dbReference>
<dbReference type="PANTHER" id="PTHR11113:SF2">
    <property type="entry name" value="ADENINE DEAMINASE"/>
    <property type="match status" value="1"/>
</dbReference>
<organism evidence="9 10">
    <name type="scientific">Levilactobacillus bambusae</name>
    <dbReference type="NCBI Taxonomy" id="2024736"/>
    <lineage>
        <taxon>Bacteria</taxon>
        <taxon>Bacillati</taxon>
        <taxon>Bacillota</taxon>
        <taxon>Bacilli</taxon>
        <taxon>Lactobacillales</taxon>
        <taxon>Lactobacillaceae</taxon>
        <taxon>Levilactobacillus</taxon>
    </lineage>
</organism>
<keyword evidence="4 6" id="KW-0464">Manganese</keyword>
<dbReference type="PANTHER" id="PTHR11113">
    <property type="entry name" value="N-ACETYLGLUCOSAMINE-6-PHOSPHATE DEACETYLASE"/>
    <property type="match status" value="1"/>
</dbReference>
<evidence type="ECO:0000256" key="2">
    <source>
        <dbReference type="ARBA" id="ARBA00012782"/>
    </source>
</evidence>
<accession>A0A2V1N001</accession>
<dbReference type="OrthoDB" id="9775607at2"/>
<evidence type="ECO:0000256" key="4">
    <source>
        <dbReference type="ARBA" id="ARBA00023211"/>
    </source>
</evidence>
<proteinExistence type="inferred from homology"/>
<dbReference type="RefSeq" id="WP_109250490.1">
    <property type="nucleotide sequence ID" value="NZ_QCXQ01000002.1"/>
</dbReference>
<sequence>MTTTVDLKLTGAQVLNVFSRQFEPLTLWITGGQIISNQLDANLEATKTIDLTGKWVVPGLIDAHVHMESALVSPSEFGQVVLNHGVTTIVTDPHELANVTGIDGITYLIQDARQTPLDVQFMLPSSVPCVPFDHNGATLSAADLADLYAYPEVNGLAEVMDYPGIVRHDADLLQKIQDARRHGDHVDGHAAGYSEAMLNQLAGAGIDTDHECVSVAEAEARLRAGMAVFLRQGSVENDLLNTIGAVTEANAHRFAFCTDDKTISDLVHEGSIDHNVRLAIQSGMRPALAYTLASYNAAQIHRLWNRGALSAGYLADLVVLDNPEAVTINRVMKNGQWVTAESVTKPLAFTQNTMHHHVQLADLQLPLHGQPVHVMTIEPNHITTGHDLAALPKTPNFEADLTNDLLKMVVVERHRRLGTVGLGLVHGFQLTSGAVATSIAHDAHNIVAFGTSDADILLAIQQITATNGGIAVVNQGQVLASMPLAIGGILSDQPYATVSQQLTSLTAAYQSLSTADPFDPFITLSFLTLPVIPTLKLTDQGLYDVERGQFIPLEVDEP</sequence>
<dbReference type="Gene3D" id="2.30.40.10">
    <property type="entry name" value="Urease, subunit C, domain 1"/>
    <property type="match status" value="1"/>
</dbReference>
<comment type="similarity">
    <text evidence="1 6">Belongs to the metallo-dependent hydrolases superfamily. Adenine deaminase family.</text>
</comment>
<evidence type="ECO:0000313" key="10">
    <source>
        <dbReference type="Proteomes" id="UP000245080"/>
    </source>
</evidence>
<keyword evidence="3 6" id="KW-0378">Hydrolase</keyword>
<evidence type="ECO:0000313" key="9">
    <source>
        <dbReference type="EMBL" id="PWG00544.1"/>
    </source>
</evidence>
<feature type="domain" description="Amidohydrolase-related" evidence="7">
    <location>
        <begin position="55"/>
        <end position="338"/>
    </location>
</feature>
<dbReference type="EMBL" id="QCXQ01000002">
    <property type="protein sequence ID" value="PWG00544.1"/>
    <property type="molecule type" value="Genomic_DNA"/>
</dbReference>
<dbReference type="SUPFAM" id="SSF51338">
    <property type="entry name" value="Composite domain of metallo-dependent hydrolases"/>
    <property type="match status" value="1"/>
</dbReference>
<dbReference type="InterPro" id="IPR032466">
    <property type="entry name" value="Metal_Hydrolase"/>
</dbReference>
<comment type="caution">
    <text evidence="9">The sequence shown here is derived from an EMBL/GenBank/DDBJ whole genome shotgun (WGS) entry which is preliminary data.</text>
</comment>
<dbReference type="SUPFAM" id="SSF51556">
    <property type="entry name" value="Metallo-dependent hydrolases"/>
    <property type="match status" value="1"/>
</dbReference>
<evidence type="ECO:0000256" key="6">
    <source>
        <dbReference type="HAMAP-Rule" id="MF_01518"/>
    </source>
</evidence>
<dbReference type="InterPro" id="IPR006679">
    <property type="entry name" value="Adenine_deam"/>
</dbReference>
<dbReference type="Pfam" id="PF01979">
    <property type="entry name" value="Amidohydro_1"/>
    <property type="match status" value="1"/>
</dbReference>
<gene>
    <name evidence="6 9" type="primary">ade</name>
    <name evidence="9" type="ORF">DCM90_06370</name>
</gene>
<dbReference type="HAMAP" id="MF_01518">
    <property type="entry name" value="Adenine_deamin"/>
    <property type="match status" value="1"/>
</dbReference>
<evidence type="ECO:0000256" key="5">
    <source>
        <dbReference type="ARBA" id="ARBA00047720"/>
    </source>
</evidence>
<keyword evidence="10" id="KW-1185">Reference proteome</keyword>
<dbReference type="GO" id="GO:0000034">
    <property type="term" value="F:adenine deaminase activity"/>
    <property type="evidence" value="ECO:0007669"/>
    <property type="project" value="UniProtKB-UniRule"/>
</dbReference>
<evidence type="ECO:0000256" key="3">
    <source>
        <dbReference type="ARBA" id="ARBA00022801"/>
    </source>
</evidence>
<evidence type="ECO:0000256" key="1">
    <source>
        <dbReference type="ARBA" id="ARBA00006773"/>
    </source>
</evidence>
<dbReference type="NCBIfam" id="TIGR01178">
    <property type="entry name" value="ade"/>
    <property type="match status" value="1"/>
</dbReference>
<dbReference type="Proteomes" id="UP000245080">
    <property type="component" value="Unassembled WGS sequence"/>
</dbReference>
<comment type="cofactor">
    <cofactor evidence="6">
        <name>Mn(2+)</name>
        <dbReference type="ChEBI" id="CHEBI:29035"/>
    </cofactor>
</comment>
<dbReference type="Gene3D" id="3.20.20.140">
    <property type="entry name" value="Metal-dependent hydrolases"/>
    <property type="match status" value="1"/>
</dbReference>
<evidence type="ECO:0000259" key="7">
    <source>
        <dbReference type="Pfam" id="PF01979"/>
    </source>
</evidence>
<evidence type="ECO:0000259" key="8">
    <source>
        <dbReference type="Pfam" id="PF13382"/>
    </source>
</evidence>
<dbReference type="CDD" id="cd01295">
    <property type="entry name" value="AdeC"/>
    <property type="match status" value="1"/>
</dbReference>
<dbReference type="InterPro" id="IPR006680">
    <property type="entry name" value="Amidohydro-rel"/>
</dbReference>
<comment type="catalytic activity">
    <reaction evidence="5 6">
        <text>adenine + H2O + H(+) = hypoxanthine + NH4(+)</text>
        <dbReference type="Rhea" id="RHEA:23688"/>
        <dbReference type="ChEBI" id="CHEBI:15377"/>
        <dbReference type="ChEBI" id="CHEBI:15378"/>
        <dbReference type="ChEBI" id="CHEBI:16708"/>
        <dbReference type="ChEBI" id="CHEBI:17368"/>
        <dbReference type="ChEBI" id="CHEBI:28938"/>
        <dbReference type="EC" id="3.5.4.2"/>
    </reaction>
</comment>
<dbReference type="AlphaFoldDB" id="A0A2V1N001"/>
<dbReference type="EC" id="3.5.4.2" evidence="2 6"/>
<dbReference type="GO" id="GO:0006146">
    <property type="term" value="P:adenine catabolic process"/>
    <property type="evidence" value="ECO:0007669"/>
    <property type="project" value="InterPro"/>
</dbReference>
<name>A0A2V1N001_9LACO</name>
<feature type="domain" description="Adenine deaminase C-terminal" evidence="8">
    <location>
        <begin position="385"/>
        <end position="547"/>
    </location>
</feature>
<dbReference type="InterPro" id="IPR011059">
    <property type="entry name" value="Metal-dep_hydrolase_composite"/>
</dbReference>
<reference evidence="9 10" key="1">
    <citation type="journal article" date="2018" name="Int. J. Syst. Evol. Microbiol.">
        <title>Lactobacillus bambusae sp. nov., isolated from a traditional fermented Ma-bamboo shoots of Taiwan.</title>
        <authorList>
            <person name="Wang L.-T."/>
        </authorList>
    </citation>
    <scope>NUCLEOTIDE SEQUENCE [LARGE SCALE GENOMIC DNA]</scope>
    <source>
        <strain evidence="9 10">BS-W1</strain>
    </source>
</reference>
<protein>
    <recommendedName>
        <fullName evidence="2 6">Adenine deaminase</fullName>
        <shortName evidence="6">Adenase</shortName>
        <shortName evidence="6">Adenine aminase</shortName>
        <ecNumber evidence="2 6">3.5.4.2</ecNumber>
    </recommendedName>
</protein>